<dbReference type="SUPFAM" id="SSF53098">
    <property type="entry name" value="Ribonuclease H-like"/>
    <property type="match status" value="1"/>
</dbReference>
<gene>
    <name evidence="2" type="ORF">AXF42_Ash018333</name>
</gene>
<dbReference type="PANTHER" id="PTHR37984:SF5">
    <property type="entry name" value="PROTEIN NYNRIN-LIKE"/>
    <property type="match status" value="1"/>
</dbReference>
<evidence type="ECO:0000313" key="3">
    <source>
        <dbReference type="Proteomes" id="UP000236161"/>
    </source>
</evidence>
<reference evidence="2 3" key="1">
    <citation type="journal article" date="2017" name="Nature">
        <title>The Apostasia genome and the evolution of orchids.</title>
        <authorList>
            <person name="Zhang G.Q."/>
            <person name="Liu K.W."/>
            <person name="Li Z."/>
            <person name="Lohaus R."/>
            <person name="Hsiao Y.Y."/>
            <person name="Niu S.C."/>
            <person name="Wang J.Y."/>
            <person name="Lin Y.C."/>
            <person name="Xu Q."/>
            <person name="Chen L.J."/>
            <person name="Yoshida K."/>
            <person name="Fujiwara S."/>
            <person name="Wang Z.W."/>
            <person name="Zhang Y.Q."/>
            <person name="Mitsuda N."/>
            <person name="Wang M."/>
            <person name="Liu G.H."/>
            <person name="Pecoraro L."/>
            <person name="Huang H.X."/>
            <person name="Xiao X.J."/>
            <person name="Lin M."/>
            <person name="Wu X.Y."/>
            <person name="Wu W.L."/>
            <person name="Chen Y.Y."/>
            <person name="Chang S.B."/>
            <person name="Sakamoto S."/>
            <person name="Ohme-Takagi M."/>
            <person name="Yagi M."/>
            <person name="Zeng S.J."/>
            <person name="Shen C.Y."/>
            <person name="Yeh C.M."/>
            <person name="Luo Y.B."/>
            <person name="Tsai W.C."/>
            <person name="Van de Peer Y."/>
            <person name="Liu Z.J."/>
        </authorList>
    </citation>
    <scope>NUCLEOTIDE SEQUENCE [LARGE SCALE GENOMIC DNA]</scope>
    <source>
        <strain evidence="3">cv. Shenzhen</strain>
        <tissue evidence="2">Stem</tissue>
    </source>
</reference>
<dbReference type="PANTHER" id="PTHR37984">
    <property type="entry name" value="PROTEIN CBG26694"/>
    <property type="match status" value="1"/>
</dbReference>
<name>A0A2H9ZR70_9ASPA</name>
<dbReference type="GO" id="GO:0015074">
    <property type="term" value="P:DNA integration"/>
    <property type="evidence" value="ECO:0007669"/>
    <property type="project" value="InterPro"/>
</dbReference>
<feature type="domain" description="Integrase catalytic" evidence="1">
    <location>
        <begin position="127"/>
        <end position="263"/>
    </location>
</feature>
<dbReference type="InterPro" id="IPR012337">
    <property type="entry name" value="RNaseH-like_sf"/>
</dbReference>
<dbReference type="Gene3D" id="3.30.420.10">
    <property type="entry name" value="Ribonuclease H-like superfamily/Ribonuclease H"/>
    <property type="match status" value="1"/>
</dbReference>
<dbReference type="InterPro" id="IPR036397">
    <property type="entry name" value="RNaseH_sf"/>
</dbReference>
<proteinExistence type="predicted"/>
<dbReference type="EMBL" id="KZ454794">
    <property type="protein sequence ID" value="PKA45782.1"/>
    <property type="molecule type" value="Genomic_DNA"/>
</dbReference>
<accession>A0A2H9ZR70</accession>
<dbReference type="Pfam" id="PF17921">
    <property type="entry name" value="Integrase_H2C2"/>
    <property type="match status" value="1"/>
</dbReference>
<dbReference type="OrthoDB" id="781466at2759"/>
<dbReference type="PROSITE" id="PS50994">
    <property type="entry name" value="INTEGRASE"/>
    <property type="match status" value="1"/>
</dbReference>
<organism evidence="2 3">
    <name type="scientific">Apostasia shenzhenica</name>
    <dbReference type="NCBI Taxonomy" id="1088818"/>
    <lineage>
        <taxon>Eukaryota</taxon>
        <taxon>Viridiplantae</taxon>
        <taxon>Streptophyta</taxon>
        <taxon>Embryophyta</taxon>
        <taxon>Tracheophyta</taxon>
        <taxon>Spermatophyta</taxon>
        <taxon>Magnoliopsida</taxon>
        <taxon>Liliopsida</taxon>
        <taxon>Asparagales</taxon>
        <taxon>Orchidaceae</taxon>
        <taxon>Apostasioideae</taxon>
        <taxon>Apostasia</taxon>
    </lineage>
</organism>
<keyword evidence="3" id="KW-1185">Reference proteome</keyword>
<evidence type="ECO:0000313" key="2">
    <source>
        <dbReference type="EMBL" id="PKA45782.1"/>
    </source>
</evidence>
<dbReference type="InterPro" id="IPR001584">
    <property type="entry name" value="Integrase_cat-core"/>
</dbReference>
<dbReference type="GO" id="GO:0003676">
    <property type="term" value="F:nucleic acid binding"/>
    <property type="evidence" value="ECO:0007669"/>
    <property type="project" value="InterPro"/>
</dbReference>
<dbReference type="Proteomes" id="UP000236161">
    <property type="component" value="Unassembled WGS sequence"/>
</dbReference>
<protein>
    <recommendedName>
        <fullName evidence="1">Integrase catalytic domain-containing protein</fullName>
    </recommendedName>
</protein>
<dbReference type="InterPro" id="IPR050951">
    <property type="entry name" value="Retrovirus_Pol_polyprotein"/>
</dbReference>
<evidence type="ECO:0000259" key="1">
    <source>
        <dbReference type="PROSITE" id="PS50994"/>
    </source>
</evidence>
<sequence>MIAHLCVQPNLHEKIKKAQQEDSEIAKIAQSIMKEDNPEFMIGSDGILRFRNRIYIPNSPELKREILSEAHSAGYSIHPGGTKMYHDLREQFWWLGMKNDIIKVISRCLVCQRVKIEHQRLGGLLQSLEIPTWKWEHITMDFICGLPKSKGCDAIWVIVDRLTKSAHFLPIKMTHLLEYLSKLYIDEIVRLHGVPTSIISDRDPHFASRLWSSLQKVMGTKLSFGTSYHPETDGKSEKMIRTLEDMLRHVPWTFEKIGKNIYL</sequence>
<dbReference type="InterPro" id="IPR041588">
    <property type="entry name" value="Integrase_H2C2"/>
</dbReference>
<dbReference type="Gene3D" id="1.10.340.70">
    <property type="match status" value="1"/>
</dbReference>
<dbReference type="AlphaFoldDB" id="A0A2H9ZR70"/>